<comment type="subcellular location">
    <subcellularLocation>
        <location evidence="7">Cell membrane</location>
    </subcellularLocation>
    <subcellularLocation>
        <location evidence="7">Bacterial flagellum basal body</location>
    </subcellularLocation>
</comment>
<dbReference type="PANTHER" id="PTHR38766">
    <property type="entry name" value="FLAGELLAR PROTEIN FLIO"/>
    <property type="match status" value="1"/>
</dbReference>
<evidence type="ECO:0000256" key="7">
    <source>
        <dbReference type="RuleBase" id="RU362064"/>
    </source>
</evidence>
<dbReference type="InterPro" id="IPR022781">
    <property type="entry name" value="Flagellar_biosynth_FliO"/>
</dbReference>
<evidence type="ECO:0000256" key="4">
    <source>
        <dbReference type="ARBA" id="ARBA00023136"/>
    </source>
</evidence>
<accession>A0A831ZRD9</accession>
<proteinExistence type="inferred from homology"/>
<keyword evidence="3 7" id="KW-1133">Transmembrane helix</keyword>
<evidence type="ECO:0000256" key="6">
    <source>
        <dbReference type="ARBA" id="ARBA00037937"/>
    </source>
</evidence>
<dbReference type="GO" id="GO:0009425">
    <property type="term" value="C:bacterial-type flagellum basal body"/>
    <property type="evidence" value="ECO:0007669"/>
    <property type="project" value="UniProtKB-SubCell"/>
</dbReference>
<name>A0A831ZRD9_9BACT</name>
<dbReference type="InterPro" id="IPR052205">
    <property type="entry name" value="FliO/MopB"/>
</dbReference>
<keyword evidence="1 7" id="KW-1003">Cell membrane</keyword>
<evidence type="ECO:0000256" key="2">
    <source>
        <dbReference type="ARBA" id="ARBA00022692"/>
    </source>
</evidence>
<dbReference type="GO" id="GO:0044781">
    <property type="term" value="P:bacterial-type flagellum organization"/>
    <property type="evidence" value="ECO:0007669"/>
    <property type="project" value="UniProtKB-UniRule"/>
</dbReference>
<keyword evidence="8" id="KW-0969">Cilium</keyword>
<keyword evidence="8" id="KW-0282">Flagellum</keyword>
<evidence type="ECO:0000256" key="3">
    <source>
        <dbReference type="ARBA" id="ARBA00022989"/>
    </source>
</evidence>
<sequence>MDLTLQALKTFGALAVVIAVLVGAAFALKRWGHRFAGSSEKALIHVLERRYLGPKHSLVLVRVAEETLLLGLSPQGLSFLASVDTGSTPFPHRSTAQDAQP</sequence>
<organism evidence="8">
    <name type="scientific">Desulfacinum infernum</name>
    <dbReference type="NCBI Taxonomy" id="35837"/>
    <lineage>
        <taxon>Bacteria</taxon>
        <taxon>Pseudomonadati</taxon>
        <taxon>Thermodesulfobacteriota</taxon>
        <taxon>Syntrophobacteria</taxon>
        <taxon>Syntrophobacterales</taxon>
        <taxon>Syntrophobacteraceae</taxon>
        <taxon>Desulfacinum</taxon>
    </lineage>
</organism>
<evidence type="ECO:0000256" key="5">
    <source>
        <dbReference type="ARBA" id="ARBA00023143"/>
    </source>
</evidence>
<dbReference type="EMBL" id="DSTK01000013">
    <property type="protein sequence ID" value="HFK96719.1"/>
    <property type="molecule type" value="Genomic_DNA"/>
</dbReference>
<protein>
    <recommendedName>
        <fullName evidence="7">Flagellar protein</fullName>
    </recommendedName>
</protein>
<keyword evidence="2 7" id="KW-0812">Transmembrane</keyword>
<keyword evidence="5 7" id="KW-0975">Bacterial flagellum</keyword>
<comment type="similarity">
    <text evidence="6 7">Belongs to the FliO/MopB family.</text>
</comment>
<feature type="transmembrane region" description="Helical" evidence="7">
    <location>
        <begin position="6"/>
        <end position="28"/>
    </location>
</feature>
<comment type="caution">
    <text evidence="8">The sequence shown here is derived from an EMBL/GenBank/DDBJ whole genome shotgun (WGS) entry which is preliminary data.</text>
</comment>
<dbReference type="Pfam" id="PF04347">
    <property type="entry name" value="FliO"/>
    <property type="match status" value="1"/>
</dbReference>
<evidence type="ECO:0000256" key="1">
    <source>
        <dbReference type="ARBA" id="ARBA00022475"/>
    </source>
</evidence>
<dbReference type="AlphaFoldDB" id="A0A831ZRD9"/>
<evidence type="ECO:0000313" key="8">
    <source>
        <dbReference type="EMBL" id="HFK96719.1"/>
    </source>
</evidence>
<keyword evidence="8" id="KW-0966">Cell projection</keyword>
<dbReference type="GO" id="GO:0005886">
    <property type="term" value="C:plasma membrane"/>
    <property type="evidence" value="ECO:0007669"/>
    <property type="project" value="UniProtKB-SubCell"/>
</dbReference>
<gene>
    <name evidence="8" type="primary">fliO</name>
    <name evidence="8" type="ORF">ENS06_05265</name>
</gene>
<dbReference type="PANTHER" id="PTHR38766:SF1">
    <property type="entry name" value="FLAGELLAR PROTEIN FLIO"/>
    <property type="match status" value="1"/>
</dbReference>
<dbReference type="NCBIfam" id="TIGR03500">
    <property type="entry name" value="FliO_TIGR"/>
    <property type="match status" value="1"/>
</dbReference>
<reference evidence="8" key="1">
    <citation type="journal article" date="2020" name="mSystems">
        <title>Genome- and Community-Level Interaction Insights into Carbon Utilization and Element Cycling Functions of Hydrothermarchaeota in Hydrothermal Sediment.</title>
        <authorList>
            <person name="Zhou Z."/>
            <person name="Liu Y."/>
            <person name="Xu W."/>
            <person name="Pan J."/>
            <person name="Luo Z.H."/>
            <person name="Li M."/>
        </authorList>
    </citation>
    <scope>NUCLEOTIDE SEQUENCE [LARGE SCALE GENOMIC DNA]</scope>
    <source>
        <strain evidence="8">SpSt-456</strain>
    </source>
</reference>
<keyword evidence="4 7" id="KW-0472">Membrane</keyword>